<keyword evidence="4" id="KW-1185">Reference proteome</keyword>
<evidence type="ECO:0000313" key="2">
    <source>
        <dbReference type="EMBL" id="MDR6334669.1"/>
    </source>
</evidence>
<dbReference type="AlphaFoldDB" id="A0A9W6FKH8"/>
<proteinExistence type="predicted"/>
<evidence type="ECO:0000313" key="4">
    <source>
        <dbReference type="Proteomes" id="UP001245370"/>
    </source>
</evidence>
<dbReference type="EMBL" id="JAVDPY010000005">
    <property type="protein sequence ID" value="MDR6334669.1"/>
    <property type="molecule type" value="Genomic_DNA"/>
</dbReference>
<reference evidence="2 4" key="2">
    <citation type="submission" date="2023-07" db="EMBL/GenBank/DDBJ databases">
        <title>Genomic Encyclopedia of Type Strains, Phase IV (KMG-IV): sequencing the most valuable type-strain genomes for metagenomic binning, comparative biology and taxonomic classification.</title>
        <authorList>
            <person name="Goeker M."/>
        </authorList>
    </citation>
    <scope>NUCLEOTIDE SEQUENCE [LARGE SCALE GENOMIC DNA]</scope>
    <source>
        <strain evidence="2 4">DSM 338</strain>
    </source>
</reference>
<dbReference type="RefSeq" id="WP_229643607.1">
    <property type="nucleotide sequence ID" value="NZ_BSDO01000004.1"/>
</dbReference>
<organism evidence="1 3">
    <name type="scientific">Xanthobacter flavus</name>
    <dbReference type="NCBI Taxonomy" id="281"/>
    <lineage>
        <taxon>Bacteria</taxon>
        <taxon>Pseudomonadati</taxon>
        <taxon>Pseudomonadota</taxon>
        <taxon>Alphaproteobacteria</taxon>
        <taxon>Hyphomicrobiales</taxon>
        <taxon>Xanthobacteraceae</taxon>
        <taxon>Xanthobacter</taxon>
    </lineage>
</organism>
<name>A0A9W6FKH8_XANFL</name>
<reference evidence="1" key="1">
    <citation type="submission" date="2022-12" db="EMBL/GenBank/DDBJ databases">
        <title>Reference genome sequencing for broad-spectrum identification of bacterial and archaeal isolates by mass spectrometry.</title>
        <authorList>
            <person name="Sekiguchi Y."/>
            <person name="Tourlousse D.M."/>
        </authorList>
    </citation>
    <scope>NUCLEOTIDE SEQUENCE</scope>
    <source>
        <strain evidence="1">301</strain>
    </source>
</reference>
<evidence type="ECO:0000313" key="3">
    <source>
        <dbReference type="Proteomes" id="UP001144397"/>
    </source>
</evidence>
<dbReference type="GeneID" id="95763771"/>
<evidence type="ECO:0000313" key="1">
    <source>
        <dbReference type="EMBL" id="GLI23310.1"/>
    </source>
</evidence>
<comment type="caution">
    <text evidence="1">The sequence shown here is derived from an EMBL/GenBank/DDBJ whole genome shotgun (WGS) entry which is preliminary data.</text>
</comment>
<protein>
    <submittedName>
        <fullName evidence="1">Uncharacterized protein</fullName>
    </submittedName>
</protein>
<sequence length="71" mass="7120">MSQHLSSEDAAAIIRAAGLDLPASDAARIASGISPGLAAFSAIAGTLPFDLEPATFLAVQRPCAEPKEGGQ</sequence>
<dbReference type="Proteomes" id="UP001144397">
    <property type="component" value="Unassembled WGS sequence"/>
</dbReference>
<accession>A0A9W6FKH8</accession>
<dbReference type="EMBL" id="BSDO01000004">
    <property type="protein sequence ID" value="GLI23310.1"/>
    <property type="molecule type" value="Genomic_DNA"/>
</dbReference>
<gene>
    <name evidence="2" type="ORF">GGQ86_003151</name>
    <name evidence="1" type="ORF">XFLAVUS301_29840</name>
</gene>
<dbReference type="Proteomes" id="UP001245370">
    <property type="component" value="Unassembled WGS sequence"/>
</dbReference>